<keyword evidence="3" id="KW-0804">Transcription</keyword>
<dbReference type="Pfam" id="PF12833">
    <property type="entry name" value="HTH_18"/>
    <property type="match status" value="1"/>
</dbReference>
<feature type="domain" description="HTH araC/xylS-type" evidence="4">
    <location>
        <begin position="163"/>
        <end position="265"/>
    </location>
</feature>
<dbReference type="Pfam" id="PF20240">
    <property type="entry name" value="DUF6597"/>
    <property type="match status" value="1"/>
</dbReference>
<proteinExistence type="predicted"/>
<dbReference type="SUPFAM" id="SSF46689">
    <property type="entry name" value="Homeodomain-like"/>
    <property type="match status" value="1"/>
</dbReference>
<keyword evidence="6" id="KW-1185">Reference proteome</keyword>
<accession>A0ABP7ZVG7</accession>
<reference evidence="6" key="1">
    <citation type="journal article" date="2019" name="Int. J. Syst. Evol. Microbiol.">
        <title>The Global Catalogue of Microorganisms (GCM) 10K type strain sequencing project: providing services to taxonomists for standard genome sequencing and annotation.</title>
        <authorList>
            <consortium name="The Broad Institute Genomics Platform"/>
            <consortium name="The Broad Institute Genome Sequencing Center for Infectious Disease"/>
            <person name="Wu L."/>
            <person name="Ma J."/>
        </authorList>
    </citation>
    <scope>NUCLEOTIDE SEQUENCE [LARGE SCALE GENOMIC DNA]</scope>
    <source>
        <strain evidence="6">JCM 17591</strain>
    </source>
</reference>
<dbReference type="Gene3D" id="1.10.10.60">
    <property type="entry name" value="Homeodomain-like"/>
    <property type="match status" value="1"/>
</dbReference>
<evidence type="ECO:0000259" key="4">
    <source>
        <dbReference type="PROSITE" id="PS01124"/>
    </source>
</evidence>
<dbReference type="SMART" id="SM00342">
    <property type="entry name" value="HTH_ARAC"/>
    <property type="match status" value="1"/>
</dbReference>
<sequence length="268" mass="29270">MGARDEVVSKGPLAPVVAPIDFRRYPVTGEAAALVRHYWLVDYALPPGASHDVPILVYPACNLVIEHDRARLYAPTPDLTVRHLEGSGFAFGVLLQVATGYRLAGRPVEDFVGDSIDFSDEHVVTEVRDIMGASEDAVARHPSAIAAFEEWLAARVPSLTTDERLMNEIAAAIETDAALTRVDELAGRFGLSPRRLERLAARYVGLTPKWMIQRRRLQEAAARLGASSTTDLSGLAAELGYADYPHFSRDFAATVGMTPRDFAATLKR</sequence>
<dbReference type="InterPro" id="IPR009057">
    <property type="entry name" value="Homeodomain-like_sf"/>
</dbReference>
<evidence type="ECO:0000256" key="1">
    <source>
        <dbReference type="ARBA" id="ARBA00023015"/>
    </source>
</evidence>
<dbReference type="InterPro" id="IPR018060">
    <property type="entry name" value="HTH_AraC"/>
</dbReference>
<comment type="caution">
    <text evidence="5">The sequence shown here is derived from an EMBL/GenBank/DDBJ whole genome shotgun (WGS) entry which is preliminary data.</text>
</comment>
<dbReference type="Proteomes" id="UP001501079">
    <property type="component" value="Unassembled WGS sequence"/>
</dbReference>
<keyword evidence="1" id="KW-0805">Transcription regulation</keyword>
<dbReference type="RefSeq" id="WP_344752242.1">
    <property type="nucleotide sequence ID" value="NZ_BAABBW010000002.1"/>
</dbReference>
<dbReference type="InterPro" id="IPR018062">
    <property type="entry name" value="HTH_AraC-typ_CS"/>
</dbReference>
<dbReference type="PROSITE" id="PS01124">
    <property type="entry name" value="HTH_ARAC_FAMILY_2"/>
    <property type="match status" value="1"/>
</dbReference>
<evidence type="ECO:0000256" key="3">
    <source>
        <dbReference type="ARBA" id="ARBA00023163"/>
    </source>
</evidence>
<gene>
    <name evidence="5" type="ORF">GCM10022287_10470</name>
</gene>
<dbReference type="EMBL" id="BAABBW010000002">
    <property type="protein sequence ID" value="GAA4171324.1"/>
    <property type="molecule type" value="Genomic_DNA"/>
</dbReference>
<dbReference type="InterPro" id="IPR050204">
    <property type="entry name" value="AraC_XylS_family_regulators"/>
</dbReference>
<dbReference type="PANTHER" id="PTHR46796">
    <property type="entry name" value="HTH-TYPE TRANSCRIPTIONAL ACTIVATOR RHAS-RELATED"/>
    <property type="match status" value="1"/>
</dbReference>
<organism evidence="5 6">
    <name type="scientific">Gryllotalpicola koreensis</name>
    <dbReference type="NCBI Taxonomy" id="993086"/>
    <lineage>
        <taxon>Bacteria</taxon>
        <taxon>Bacillati</taxon>
        <taxon>Actinomycetota</taxon>
        <taxon>Actinomycetes</taxon>
        <taxon>Micrococcales</taxon>
        <taxon>Microbacteriaceae</taxon>
        <taxon>Gryllotalpicola</taxon>
    </lineage>
</organism>
<protein>
    <submittedName>
        <fullName evidence="5">Helix-turn-helix domain-containing protein</fullName>
    </submittedName>
</protein>
<evidence type="ECO:0000313" key="5">
    <source>
        <dbReference type="EMBL" id="GAA4171324.1"/>
    </source>
</evidence>
<dbReference type="InterPro" id="IPR046532">
    <property type="entry name" value="DUF6597"/>
</dbReference>
<evidence type="ECO:0000313" key="6">
    <source>
        <dbReference type="Proteomes" id="UP001501079"/>
    </source>
</evidence>
<keyword evidence="2" id="KW-0238">DNA-binding</keyword>
<dbReference type="PROSITE" id="PS00041">
    <property type="entry name" value="HTH_ARAC_FAMILY_1"/>
    <property type="match status" value="1"/>
</dbReference>
<evidence type="ECO:0000256" key="2">
    <source>
        <dbReference type="ARBA" id="ARBA00023125"/>
    </source>
</evidence>
<name>A0ABP7ZVG7_9MICO</name>